<gene>
    <name evidence="2" type="ORF">CPLU01_10356</name>
</gene>
<dbReference type="AlphaFoldDB" id="A0A8H6K5B1"/>
<evidence type="ECO:0000313" key="2">
    <source>
        <dbReference type="EMBL" id="KAF6825312.1"/>
    </source>
</evidence>
<sequence>MNPSPGLGGGGGGGGGGTGPGSPPADLIDERILGQERAPFGRNPHVEKMADKQGQGRQVRRPREREREKTGCQNPRPRPGMDIHAKSPRSFIPGARMPKYSGMMLVADTTA</sequence>
<dbReference type="EMBL" id="WIGO01000176">
    <property type="protein sequence ID" value="KAF6825312.1"/>
    <property type="molecule type" value="Genomic_DNA"/>
</dbReference>
<dbReference type="Proteomes" id="UP000654918">
    <property type="component" value="Unassembled WGS sequence"/>
</dbReference>
<evidence type="ECO:0000256" key="1">
    <source>
        <dbReference type="SAM" id="MobiDB-lite"/>
    </source>
</evidence>
<proteinExistence type="predicted"/>
<organism evidence="2 3">
    <name type="scientific">Colletotrichum plurivorum</name>
    <dbReference type="NCBI Taxonomy" id="2175906"/>
    <lineage>
        <taxon>Eukaryota</taxon>
        <taxon>Fungi</taxon>
        <taxon>Dikarya</taxon>
        <taxon>Ascomycota</taxon>
        <taxon>Pezizomycotina</taxon>
        <taxon>Sordariomycetes</taxon>
        <taxon>Hypocreomycetidae</taxon>
        <taxon>Glomerellales</taxon>
        <taxon>Glomerellaceae</taxon>
        <taxon>Colletotrichum</taxon>
        <taxon>Colletotrichum orchidearum species complex</taxon>
    </lineage>
</organism>
<feature type="compositionally biased region" description="Basic and acidic residues" evidence="1">
    <location>
        <begin position="61"/>
        <end position="70"/>
    </location>
</feature>
<accession>A0A8H6K5B1</accession>
<protein>
    <submittedName>
        <fullName evidence="2">Uncharacterized protein</fullName>
    </submittedName>
</protein>
<feature type="region of interest" description="Disordered" evidence="1">
    <location>
        <begin position="1"/>
        <end position="96"/>
    </location>
</feature>
<keyword evidence="3" id="KW-1185">Reference proteome</keyword>
<reference evidence="2" key="1">
    <citation type="journal article" date="2020" name="Phytopathology">
        <title>Genome Sequence Resources of Colletotrichum truncatum, C. plurivorum, C. musicola, and C. sojae: Four Species Pathogenic to Soybean (Glycine max).</title>
        <authorList>
            <person name="Rogerio F."/>
            <person name="Boufleur T.R."/>
            <person name="Ciampi-Guillardi M."/>
            <person name="Sukno S.A."/>
            <person name="Thon M.R."/>
            <person name="Massola Junior N.S."/>
            <person name="Baroncelli R."/>
        </authorList>
    </citation>
    <scope>NUCLEOTIDE SEQUENCE</scope>
    <source>
        <strain evidence="2">LFN00145</strain>
    </source>
</reference>
<evidence type="ECO:0000313" key="3">
    <source>
        <dbReference type="Proteomes" id="UP000654918"/>
    </source>
</evidence>
<feature type="compositionally biased region" description="Gly residues" evidence="1">
    <location>
        <begin position="1"/>
        <end position="20"/>
    </location>
</feature>
<comment type="caution">
    <text evidence="2">The sequence shown here is derived from an EMBL/GenBank/DDBJ whole genome shotgun (WGS) entry which is preliminary data.</text>
</comment>
<name>A0A8H6K5B1_9PEZI</name>